<evidence type="ECO:0000256" key="11">
    <source>
        <dbReference type="ARBA" id="ARBA00048679"/>
    </source>
</evidence>
<dbReference type="EC" id="2.7.11.1" evidence="2"/>
<evidence type="ECO:0000256" key="5">
    <source>
        <dbReference type="ARBA" id="ARBA00022679"/>
    </source>
</evidence>
<dbReference type="Proteomes" id="UP000294530">
    <property type="component" value="Unassembled WGS sequence"/>
</dbReference>
<keyword evidence="16" id="KW-1185">Reference proteome</keyword>
<comment type="subcellular location">
    <subcellularLocation>
        <location evidence="1">Cytoplasm</location>
        <location evidence="1">Cytoskeleton</location>
    </subcellularLocation>
</comment>
<proteinExistence type="predicted"/>
<dbReference type="SMART" id="SM00185">
    <property type="entry name" value="ARM"/>
    <property type="match status" value="2"/>
</dbReference>
<keyword evidence="4" id="KW-0723">Serine/threonine-protein kinase</keyword>
<dbReference type="GO" id="GO:0005737">
    <property type="term" value="C:cytoplasm"/>
    <property type="evidence" value="ECO:0007669"/>
    <property type="project" value="TreeGrafter"/>
</dbReference>
<accession>A0A976FFT0</accession>
<evidence type="ECO:0000259" key="14">
    <source>
        <dbReference type="PROSITE" id="PS50011"/>
    </source>
</evidence>
<dbReference type="SUPFAM" id="SSF48371">
    <property type="entry name" value="ARM repeat"/>
    <property type="match status" value="1"/>
</dbReference>
<evidence type="ECO:0000313" key="16">
    <source>
        <dbReference type="Proteomes" id="UP000294530"/>
    </source>
</evidence>
<dbReference type="SUPFAM" id="SSF56112">
    <property type="entry name" value="Protein kinase-like (PK-like)"/>
    <property type="match status" value="1"/>
</dbReference>
<organism evidence="15 16">
    <name type="scientific">Bremia lactucae</name>
    <name type="common">Lettuce downy mildew</name>
    <dbReference type="NCBI Taxonomy" id="4779"/>
    <lineage>
        <taxon>Eukaryota</taxon>
        <taxon>Sar</taxon>
        <taxon>Stramenopiles</taxon>
        <taxon>Oomycota</taxon>
        <taxon>Peronosporomycetes</taxon>
        <taxon>Peronosporales</taxon>
        <taxon>Peronosporaceae</taxon>
        <taxon>Bremia</taxon>
    </lineage>
</organism>
<dbReference type="InterPro" id="IPR000719">
    <property type="entry name" value="Prot_kinase_dom"/>
</dbReference>
<dbReference type="InterPro" id="IPR011989">
    <property type="entry name" value="ARM-like"/>
</dbReference>
<reference evidence="15 16" key="1">
    <citation type="journal article" date="2021" name="Genome Biol.">
        <title>AFLAP: assembly-free linkage analysis pipeline using k-mers from genome sequencing data.</title>
        <authorList>
            <person name="Fletcher K."/>
            <person name="Zhang L."/>
            <person name="Gil J."/>
            <person name="Han R."/>
            <person name="Cavanaugh K."/>
            <person name="Michelmore R."/>
        </authorList>
    </citation>
    <scope>NUCLEOTIDE SEQUENCE [LARGE SCALE GENOMIC DNA]</scope>
    <source>
        <strain evidence="15 16">SF5</strain>
    </source>
</reference>
<dbReference type="KEGG" id="blac:94350945"/>
<name>A0A976FFT0_BRELC</name>
<dbReference type="Gene3D" id="1.25.10.10">
    <property type="entry name" value="Leucine-rich Repeat Variant"/>
    <property type="match status" value="1"/>
</dbReference>
<dbReference type="PANTHER" id="PTHR22983">
    <property type="entry name" value="PROTEIN KINASE RELATED"/>
    <property type="match status" value="1"/>
</dbReference>
<sequence length="1095" mass="123819">MENYHILERIGVGSFGKVYRGRRKYSGHIVALKFVTKQGKSARDLKNLRQEINILRRLDHCNIIAMLDSFETEGEICIVTEYAQGELYQVLEDGSNLPEEEIRKIAIQLIQALHVIHSNRIIHRDMKPQNILIGSRQQIKLCDFGFARAIAHDSSLLRSIKGTPLYMAPELVLEKPYHYTVDLWSLGVILYELAVGKPPFYTDRIVSLIQMIVSDDVEYPSTMSAPFQSFLKGLLRKDPAQRLQWPKILHHAFIQESPKEIESRLRREKENRTLPRFFRDNDNSPEVDDEKIMISSVERLGLCDDWKICDPNIGQQHVKPEVSNKSCNYGDDQKLIVNENCQNEAFPSESGMPFKSVALQNFLADYDKFSEEMGTKFADAEFLSTPLFANLIHTLPSIPVQELLSDMIRKISALLQGVYRCLMLHLKMIVHVADIGVLLQSKECIQRFLIHLVESTASIQINREQASDVIYKSVRCCMMSTTIINTIEAEKDFETLLDYRQLCKGDVQVILRLLTCKNEVVAFCHSKALKWIGSMMDRSHHLTTLLEVVHQSGIIRVLCNLLHASEGSYSPEVQLSNNGQNVELYATYALALFVHPDAKGWNSLPPFPVLVLVRDDAVSMKNARMQDIRPLNILRVTIHSEVASQLLCTGVDRLIALLGDKMMERGKLYQSGNAETDEEFSVGEEDNDQSTICCILKILLHACRSSAPLSKKLTTITTTFQNRPDADVFAILRLGFASKRLHRIEQYFATELLSVILRREILSQRLIWNCAQTLFSVFLETSDTALLSALSKFFAELIETCHIDESVLESGLRPDDLNSLYQELWSLLVHGALSSRCSDAIARLFSTATERKHSIASEAHMLTSFARASKSNYDLILKANLLPHFCDLVQHPEATVRAKALNCIGNLCRHAATFYSHFATPWDGQIAHTIVAGMIFGLRDNDQYVRRFACFAVGNAAFHSGELYDALRPAIPPLIQNLGNDDEKTRSNAGGALGNLVRNSDELCRELCAHAAPWALFKLAMTETSVACRCVVLFSLGNFCTYEECFNHLVEAESDFISELETLYNEAADDVSRRNIRRIFAKCEALGNEEDHDTR</sequence>
<evidence type="ECO:0000256" key="7">
    <source>
        <dbReference type="ARBA" id="ARBA00022777"/>
    </source>
</evidence>
<dbReference type="Pfam" id="PF00514">
    <property type="entry name" value="Arm"/>
    <property type="match status" value="1"/>
</dbReference>
<keyword evidence="8 13" id="KW-0067">ATP-binding</keyword>
<evidence type="ECO:0000256" key="13">
    <source>
        <dbReference type="PROSITE-ProRule" id="PRU10141"/>
    </source>
</evidence>
<dbReference type="FunFam" id="1.10.510.10:FF:000292">
    <property type="entry name" value="Serine/threonine-protein kinase 36"/>
    <property type="match status" value="1"/>
</dbReference>
<dbReference type="PROSITE" id="PS00107">
    <property type="entry name" value="PROTEIN_KINASE_ATP"/>
    <property type="match status" value="1"/>
</dbReference>
<dbReference type="CDD" id="cd14002">
    <property type="entry name" value="STKc_STK36"/>
    <property type="match status" value="1"/>
</dbReference>
<comment type="catalytic activity">
    <reaction evidence="10">
        <text>L-threonyl-[protein] + ATP = O-phospho-L-threonyl-[protein] + ADP + H(+)</text>
        <dbReference type="Rhea" id="RHEA:46608"/>
        <dbReference type="Rhea" id="RHEA-COMP:11060"/>
        <dbReference type="Rhea" id="RHEA-COMP:11605"/>
        <dbReference type="ChEBI" id="CHEBI:15378"/>
        <dbReference type="ChEBI" id="CHEBI:30013"/>
        <dbReference type="ChEBI" id="CHEBI:30616"/>
        <dbReference type="ChEBI" id="CHEBI:61977"/>
        <dbReference type="ChEBI" id="CHEBI:456216"/>
        <dbReference type="EC" id="2.7.11.1"/>
    </reaction>
</comment>
<evidence type="ECO:0000256" key="12">
    <source>
        <dbReference type="ARBA" id="ARBA00075375"/>
    </source>
</evidence>
<dbReference type="GO" id="GO:0005524">
    <property type="term" value="F:ATP binding"/>
    <property type="evidence" value="ECO:0007669"/>
    <property type="project" value="UniProtKB-UniRule"/>
</dbReference>
<dbReference type="InterPro" id="IPR011009">
    <property type="entry name" value="Kinase-like_dom_sf"/>
</dbReference>
<dbReference type="InterPro" id="IPR008271">
    <property type="entry name" value="Ser/Thr_kinase_AS"/>
</dbReference>
<comment type="catalytic activity">
    <reaction evidence="11">
        <text>L-seryl-[protein] + ATP = O-phospho-L-seryl-[protein] + ADP + H(+)</text>
        <dbReference type="Rhea" id="RHEA:17989"/>
        <dbReference type="Rhea" id="RHEA-COMP:9863"/>
        <dbReference type="Rhea" id="RHEA-COMP:11604"/>
        <dbReference type="ChEBI" id="CHEBI:15378"/>
        <dbReference type="ChEBI" id="CHEBI:29999"/>
        <dbReference type="ChEBI" id="CHEBI:30616"/>
        <dbReference type="ChEBI" id="CHEBI:83421"/>
        <dbReference type="ChEBI" id="CHEBI:456216"/>
        <dbReference type="EC" id="2.7.11.1"/>
    </reaction>
</comment>
<keyword evidence="3" id="KW-0963">Cytoplasm</keyword>
<dbReference type="Pfam" id="PF13513">
    <property type="entry name" value="HEAT_EZ"/>
    <property type="match status" value="1"/>
</dbReference>
<dbReference type="PANTHER" id="PTHR22983:SF6">
    <property type="entry name" value="SERINE_THREONINE-PROTEIN KINASE 36"/>
    <property type="match status" value="1"/>
</dbReference>
<evidence type="ECO:0000256" key="2">
    <source>
        <dbReference type="ARBA" id="ARBA00012513"/>
    </source>
</evidence>
<feature type="binding site" evidence="13">
    <location>
        <position position="33"/>
    </location>
    <ligand>
        <name>ATP</name>
        <dbReference type="ChEBI" id="CHEBI:30616"/>
    </ligand>
</feature>
<dbReference type="PROSITE" id="PS50011">
    <property type="entry name" value="PROTEIN_KINASE_DOM"/>
    <property type="match status" value="1"/>
</dbReference>
<dbReference type="Gene3D" id="1.10.510.10">
    <property type="entry name" value="Transferase(Phosphotransferase) domain 1"/>
    <property type="match status" value="1"/>
</dbReference>
<dbReference type="FunFam" id="3.30.200.20:FF:000042">
    <property type="entry name" value="Aurora kinase A"/>
    <property type="match status" value="1"/>
</dbReference>
<keyword evidence="6 13" id="KW-0547">Nucleotide-binding</keyword>
<evidence type="ECO:0000256" key="4">
    <source>
        <dbReference type="ARBA" id="ARBA00022527"/>
    </source>
</evidence>
<dbReference type="GO" id="GO:0005856">
    <property type="term" value="C:cytoskeleton"/>
    <property type="evidence" value="ECO:0007669"/>
    <property type="project" value="UniProtKB-SubCell"/>
</dbReference>
<feature type="domain" description="Protein kinase" evidence="14">
    <location>
        <begin position="4"/>
        <end position="254"/>
    </location>
</feature>
<evidence type="ECO:0000313" key="15">
    <source>
        <dbReference type="EMBL" id="TDH65826.1"/>
    </source>
</evidence>
<comment type="caution">
    <text evidence="15">The sequence shown here is derived from an EMBL/GenBank/DDBJ whole genome shotgun (WGS) entry which is preliminary data.</text>
</comment>
<evidence type="ECO:0000256" key="10">
    <source>
        <dbReference type="ARBA" id="ARBA00047899"/>
    </source>
</evidence>
<gene>
    <name evidence="15" type="ORF">CCR75_007211</name>
</gene>
<keyword evidence="9" id="KW-0206">Cytoskeleton</keyword>
<protein>
    <recommendedName>
        <fullName evidence="2">non-specific serine/threonine protein kinase</fullName>
        <ecNumber evidence="2">2.7.11.1</ecNumber>
    </recommendedName>
    <alternativeName>
        <fullName evidence="12">Fused homolog</fullName>
    </alternativeName>
</protein>
<dbReference type="PROSITE" id="PS00108">
    <property type="entry name" value="PROTEIN_KINASE_ST"/>
    <property type="match status" value="1"/>
</dbReference>
<dbReference type="InterPro" id="IPR016024">
    <property type="entry name" value="ARM-type_fold"/>
</dbReference>
<dbReference type="Pfam" id="PF00069">
    <property type="entry name" value="Pkinase"/>
    <property type="match status" value="1"/>
</dbReference>
<dbReference type="AlphaFoldDB" id="A0A976FFT0"/>
<evidence type="ECO:0000256" key="8">
    <source>
        <dbReference type="ARBA" id="ARBA00022840"/>
    </source>
</evidence>
<keyword evidence="7" id="KW-0418">Kinase</keyword>
<dbReference type="SMART" id="SM00220">
    <property type="entry name" value="S_TKc"/>
    <property type="match status" value="1"/>
</dbReference>
<evidence type="ECO:0000256" key="3">
    <source>
        <dbReference type="ARBA" id="ARBA00022490"/>
    </source>
</evidence>
<dbReference type="EMBL" id="SHOA02000013">
    <property type="protein sequence ID" value="TDH65826.1"/>
    <property type="molecule type" value="Genomic_DNA"/>
</dbReference>
<dbReference type="InterPro" id="IPR000225">
    <property type="entry name" value="Armadillo"/>
</dbReference>
<dbReference type="GeneID" id="94350945"/>
<dbReference type="OrthoDB" id="266718at2759"/>
<dbReference type="GO" id="GO:0004674">
    <property type="term" value="F:protein serine/threonine kinase activity"/>
    <property type="evidence" value="ECO:0007669"/>
    <property type="project" value="UniProtKB-KW"/>
</dbReference>
<evidence type="ECO:0000256" key="6">
    <source>
        <dbReference type="ARBA" id="ARBA00022741"/>
    </source>
</evidence>
<dbReference type="InterPro" id="IPR017441">
    <property type="entry name" value="Protein_kinase_ATP_BS"/>
</dbReference>
<evidence type="ECO:0000256" key="1">
    <source>
        <dbReference type="ARBA" id="ARBA00004245"/>
    </source>
</evidence>
<evidence type="ECO:0000256" key="9">
    <source>
        <dbReference type="ARBA" id="ARBA00023212"/>
    </source>
</evidence>
<dbReference type="RefSeq" id="XP_067815325.1">
    <property type="nucleotide sequence ID" value="XM_067965274.1"/>
</dbReference>
<keyword evidence="5" id="KW-0808">Transferase</keyword>